<keyword evidence="4" id="KW-1185">Reference proteome</keyword>
<name>A0A6I3MD10_9MICO</name>
<reference evidence="3 4" key="1">
    <citation type="submission" date="2019-11" db="EMBL/GenBank/DDBJ databases">
        <title>Agromyces kandeliae sp. nov., isolated from mangrove soil.</title>
        <authorList>
            <person name="Wang R."/>
        </authorList>
    </citation>
    <scope>NUCLEOTIDE SEQUENCE [LARGE SCALE GENOMIC DNA]</scope>
    <source>
        <strain evidence="3 4">JCM 11433</strain>
    </source>
</reference>
<dbReference type="EMBL" id="WMLB01000040">
    <property type="protein sequence ID" value="MTH70022.1"/>
    <property type="molecule type" value="Genomic_DNA"/>
</dbReference>
<organism evidence="3 4">
    <name type="scientific">Agromyces bracchium</name>
    <dbReference type="NCBI Taxonomy" id="88376"/>
    <lineage>
        <taxon>Bacteria</taxon>
        <taxon>Bacillati</taxon>
        <taxon>Actinomycetota</taxon>
        <taxon>Actinomycetes</taxon>
        <taxon>Micrococcales</taxon>
        <taxon>Microbacteriaceae</taxon>
        <taxon>Agromyces</taxon>
    </lineage>
</organism>
<comment type="caution">
    <text evidence="3">The sequence shown here is derived from an EMBL/GenBank/DDBJ whole genome shotgun (WGS) entry which is preliminary data.</text>
</comment>
<dbReference type="InterPro" id="IPR013022">
    <property type="entry name" value="Xyl_isomerase-like_TIM-brl"/>
</dbReference>
<accession>A0A6I3MD10</accession>
<dbReference type="SUPFAM" id="SSF51658">
    <property type="entry name" value="Xylose isomerase-like"/>
    <property type="match status" value="1"/>
</dbReference>
<evidence type="ECO:0000313" key="3">
    <source>
        <dbReference type="EMBL" id="MTH70022.1"/>
    </source>
</evidence>
<dbReference type="RefSeq" id="WP_155053051.1">
    <property type="nucleotide sequence ID" value="NZ_BAAAIB010000008.1"/>
</dbReference>
<dbReference type="Pfam" id="PF01261">
    <property type="entry name" value="AP_endonuc_2"/>
    <property type="match status" value="1"/>
</dbReference>
<sequence>MNIDGIEQGISLYSFNREFVTLPDYTIEDALDDLVALDVQQYELVGSVFFEHYPRPDPAEVERVLAASEVRGVTPFSYGGYMDVGRITGHDPGPQDYILDLTADLRTARELGCRYLRETNIPIDLLPMAAEFADYYGVNIGIEVHAPSKPSDRHIQEQLEAFERIGSERLGFIPDFGCFIERPAAPALDRHIAAGADPELLEYIIANRHSGLTEDQMHQRIREMGGGEAERVAIAEFFGFLSFGPADLDGFTTLLDRTHYFHSKFYYVTEELEDPTIPMPALLSAIVDSGFQGVLMSEYEGHAFQDSDAPLQLARHLRLEQQILSGSAKQHEIRSR</sequence>
<protein>
    <recommendedName>
        <fullName evidence="2">Xylose isomerase-like TIM barrel domain-containing protein</fullName>
    </recommendedName>
</protein>
<keyword evidence="1" id="KW-0119">Carbohydrate metabolism</keyword>
<evidence type="ECO:0000256" key="1">
    <source>
        <dbReference type="ARBA" id="ARBA00023277"/>
    </source>
</evidence>
<dbReference type="Gene3D" id="3.20.20.150">
    <property type="entry name" value="Divalent-metal-dependent TIM barrel enzymes"/>
    <property type="match status" value="1"/>
</dbReference>
<dbReference type="AlphaFoldDB" id="A0A6I3MD10"/>
<proteinExistence type="predicted"/>
<evidence type="ECO:0000313" key="4">
    <source>
        <dbReference type="Proteomes" id="UP000433071"/>
    </source>
</evidence>
<feature type="domain" description="Xylose isomerase-like TIM barrel" evidence="2">
    <location>
        <begin position="49"/>
        <end position="312"/>
    </location>
</feature>
<dbReference type="OrthoDB" id="3520171at2"/>
<dbReference type="Proteomes" id="UP000433071">
    <property type="component" value="Unassembled WGS sequence"/>
</dbReference>
<gene>
    <name evidence="3" type="ORF">GJ743_16745</name>
</gene>
<evidence type="ECO:0000259" key="2">
    <source>
        <dbReference type="Pfam" id="PF01261"/>
    </source>
</evidence>
<dbReference type="InterPro" id="IPR036237">
    <property type="entry name" value="Xyl_isomerase-like_sf"/>
</dbReference>